<dbReference type="EMBL" id="CP139965">
    <property type="protein sequence ID" value="WQD78317.1"/>
    <property type="molecule type" value="Genomic_DNA"/>
</dbReference>
<dbReference type="PROSITE" id="PS50109">
    <property type="entry name" value="HIS_KIN"/>
    <property type="match status" value="1"/>
</dbReference>
<dbReference type="PANTHER" id="PTHR43065:SF10">
    <property type="entry name" value="PEROXIDE STRESS-ACTIVATED HISTIDINE KINASE MAK3"/>
    <property type="match status" value="1"/>
</dbReference>
<name>A0ABZ0WLS7_9BURK</name>
<keyword evidence="3" id="KW-0597">Phosphoprotein</keyword>
<dbReference type="Gene3D" id="1.10.287.130">
    <property type="match status" value="1"/>
</dbReference>
<dbReference type="CDD" id="cd00082">
    <property type="entry name" value="HisKA"/>
    <property type="match status" value="1"/>
</dbReference>
<evidence type="ECO:0000256" key="5">
    <source>
        <dbReference type="ARBA" id="ARBA00022741"/>
    </source>
</evidence>
<evidence type="ECO:0000256" key="3">
    <source>
        <dbReference type="ARBA" id="ARBA00022553"/>
    </source>
</evidence>
<dbReference type="RefSeq" id="WP_114812309.1">
    <property type="nucleotide sequence ID" value="NZ_CP139965.1"/>
</dbReference>
<gene>
    <name evidence="10" type="ORF">U0042_00950</name>
</gene>
<sequence length="445" mass="48259">MNEPNAEAIAAPTQKPLNASAHVANEALVETDGLFRDAPIPILIEDWSGIKAWVDSLRTNGIDDLESYIDQHPEVIDKLRELHTFVDANDATLALFDAASKEVFFEWSRELLPANRFSNSQVLRAMFEGHASCQGERVLTTLTGRKVPIVWRCSLPKDIAQYRRLHFYAFDVTEHKENADRLQALRAQMARTARVSMVGQLVASITHEIGQPLGAVRTGLDAAVRWLDRPEPNVTEALAAFRHASQWTDDIAGICRRLRGFLAGAPVEAVELDCAEIVDSAMLLIASEANAHAITLAKEIEPAVTAYADRIQLQQVLTNLLINGIHAIAAASAAGRAPLLTVRARRYNDSQTLFEVVDTGGGIQALQPDAIFQPLSSTKSDGMGMGLPISKSIVEAHGGAIWVADTGDAGTRFCFTLPRSARAHGTGRLVAHATRAALNGNDGSR</sequence>
<evidence type="ECO:0000256" key="2">
    <source>
        <dbReference type="ARBA" id="ARBA00012438"/>
    </source>
</evidence>
<proteinExistence type="predicted"/>
<dbReference type="InterPro" id="IPR004358">
    <property type="entry name" value="Sig_transdc_His_kin-like_C"/>
</dbReference>
<dbReference type="Gene3D" id="3.30.565.10">
    <property type="entry name" value="Histidine kinase-like ATPase, C-terminal domain"/>
    <property type="match status" value="1"/>
</dbReference>
<evidence type="ECO:0000256" key="1">
    <source>
        <dbReference type="ARBA" id="ARBA00000085"/>
    </source>
</evidence>
<dbReference type="InterPro" id="IPR003661">
    <property type="entry name" value="HisK_dim/P_dom"/>
</dbReference>
<evidence type="ECO:0000259" key="9">
    <source>
        <dbReference type="PROSITE" id="PS50109"/>
    </source>
</evidence>
<dbReference type="Gene3D" id="3.30.450.20">
    <property type="entry name" value="PAS domain"/>
    <property type="match status" value="1"/>
</dbReference>
<keyword evidence="5" id="KW-0547">Nucleotide-binding</keyword>
<dbReference type="SUPFAM" id="SSF55874">
    <property type="entry name" value="ATPase domain of HSP90 chaperone/DNA topoisomerase II/histidine kinase"/>
    <property type="match status" value="1"/>
</dbReference>
<keyword evidence="4" id="KW-0808">Transferase</keyword>
<dbReference type="PANTHER" id="PTHR43065">
    <property type="entry name" value="SENSOR HISTIDINE KINASE"/>
    <property type="match status" value="1"/>
</dbReference>
<feature type="domain" description="Histidine kinase" evidence="9">
    <location>
        <begin position="204"/>
        <end position="421"/>
    </location>
</feature>
<comment type="catalytic activity">
    <reaction evidence="1">
        <text>ATP + protein L-histidine = ADP + protein N-phospho-L-histidine.</text>
        <dbReference type="EC" id="2.7.13.3"/>
    </reaction>
</comment>
<dbReference type="Pfam" id="PF02518">
    <property type="entry name" value="HATPase_c"/>
    <property type="match status" value="1"/>
</dbReference>
<evidence type="ECO:0000256" key="8">
    <source>
        <dbReference type="ARBA" id="ARBA00023012"/>
    </source>
</evidence>
<evidence type="ECO:0000256" key="4">
    <source>
        <dbReference type="ARBA" id="ARBA00022679"/>
    </source>
</evidence>
<accession>A0ABZ0WLS7</accession>
<keyword evidence="11" id="KW-1185">Reference proteome</keyword>
<dbReference type="InterPro" id="IPR036890">
    <property type="entry name" value="HATPase_C_sf"/>
</dbReference>
<keyword evidence="8" id="KW-0902">Two-component regulatory system</keyword>
<dbReference type="EC" id="2.7.13.3" evidence="2"/>
<evidence type="ECO:0000256" key="6">
    <source>
        <dbReference type="ARBA" id="ARBA00022777"/>
    </source>
</evidence>
<dbReference type="Proteomes" id="UP001325479">
    <property type="component" value="Chromosome"/>
</dbReference>
<dbReference type="GO" id="GO:0016301">
    <property type="term" value="F:kinase activity"/>
    <property type="evidence" value="ECO:0007669"/>
    <property type="project" value="UniProtKB-KW"/>
</dbReference>
<dbReference type="PRINTS" id="PR00344">
    <property type="entry name" value="BCTRLSENSOR"/>
</dbReference>
<keyword evidence="6 10" id="KW-0418">Kinase</keyword>
<dbReference type="InterPro" id="IPR003594">
    <property type="entry name" value="HATPase_dom"/>
</dbReference>
<evidence type="ECO:0000313" key="11">
    <source>
        <dbReference type="Proteomes" id="UP001325479"/>
    </source>
</evidence>
<keyword evidence="7" id="KW-0067">ATP-binding</keyword>
<protein>
    <recommendedName>
        <fullName evidence="2">histidine kinase</fullName>
        <ecNumber evidence="2">2.7.13.3</ecNumber>
    </recommendedName>
</protein>
<evidence type="ECO:0000313" key="10">
    <source>
        <dbReference type="EMBL" id="WQD78317.1"/>
    </source>
</evidence>
<dbReference type="InterPro" id="IPR005467">
    <property type="entry name" value="His_kinase_dom"/>
</dbReference>
<evidence type="ECO:0000256" key="7">
    <source>
        <dbReference type="ARBA" id="ARBA00022840"/>
    </source>
</evidence>
<organism evidence="10 11">
    <name type="scientific">Paraburkholderia kururiensis</name>
    <dbReference type="NCBI Taxonomy" id="984307"/>
    <lineage>
        <taxon>Bacteria</taxon>
        <taxon>Pseudomonadati</taxon>
        <taxon>Pseudomonadota</taxon>
        <taxon>Betaproteobacteria</taxon>
        <taxon>Burkholderiales</taxon>
        <taxon>Burkholderiaceae</taxon>
        <taxon>Paraburkholderia</taxon>
    </lineage>
</organism>
<reference evidence="10 11" key="1">
    <citation type="submission" date="2023-12" db="EMBL/GenBank/DDBJ databases">
        <title>Genome sequencing and assembly of bacterial species from a model synthetic community.</title>
        <authorList>
            <person name="Hogle S.L."/>
        </authorList>
    </citation>
    <scope>NUCLEOTIDE SEQUENCE [LARGE SCALE GENOMIC DNA]</scope>
    <source>
        <strain evidence="10 11">HAMBI 2494</strain>
    </source>
</reference>
<dbReference type="SMART" id="SM00387">
    <property type="entry name" value="HATPase_c"/>
    <property type="match status" value="1"/>
</dbReference>